<dbReference type="Gene3D" id="3.30.428.10">
    <property type="entry name" value="HIT-like"/>
    <property type="match status" value="3"/>
</dbReference>
<dbReference type="GO" id="GO:0008108">
    <property type="term" value="F:UDP-glucose:hexose-1-phosphate uridylyltransferase activity"/>
    <property type="evidence" value="ECO:0007669"/>
    <property type="project" value="InterPro"/>
</dbReference>
<dbReference type="GO" id="GO:0006012">
    <property type="term" value="P:galactose metabolic process"/>
    <property type="evidence" value="ECO:0007669"/>
    <property type="project" value="InterPro"/>
</dbReference>
<feature type="domain" description="DUF4931" evidence="2">
    <location>
        <begin position="71"/>
        <end position="145"/>
    </location>
</feature>
<dbReference type="InterPro" id="IPR001937">
    <property type="entry name" value="GalP_UDPtransf1"/>
</dbReference>
<dbReference type="GO" id="GO:0008270">
    <property type="term" value="F:zinc ion binding"/>
    <property type="evidence" value="ECO:0007669"/>
    <property type="project" value="InterPro"/>
</dbReference>
<dbReference type="InterPro" id="IPR036265">
    <property type="entry name" value="HIT-like_sf"/>
</dbReference>
<comment type="caution">
    <text evidence="3">The sequence shown here is derived from an EMBL/GenBank/DDBJ whole genome shotgun (WGS) entry which is preliminary data.</text>
</comment>
<gene>
    <name evidence="3" type="ORF">A3B56_01330</name>
</gene>
<organism evidence="3 4">
    <name type="scientific">Candidatus Roizmanbacteria bacterium RIFCSPLOWO2_01_FULL_45_11</name>
    <dbReference type="NCBI Taxonomy" id="1802070"/>
    <lineage>
        <taxon>Bacteria</taxon>
        <taxon>Candidatus Roizmaniibacteriota</taxon>
    </lineage>
</organism>
<dbReference type="InterPro" id="IPR046322">
    <property type="entry name" value="DUF4931"/>
</dbReference>
<dbReference type="InterPro" id="IPR053177">
    <property type="entry name" value="ADP-glucose_phosphorylase"/>
</dbReference>
<dbReference type="Pfam" id="PF16285">
    <property type="entry name" value="DUF4931_N"/>
    <property type="match status" value="1"/>
</dbReference>
<reference evidence="3 4" key="1">
    <citation type="journal article" date="2016" name="Nat. Commun.">
        <title>Thousands of microbial genomes shed light on interconnected biogeochemical processes in an aquifer system.</title>
        <authorList>
            <person name="Anantharaman K."/>
            <person name="Brown C.T."/>
            <person name="Hug L.A."/>
            <person name="Sharon I."/>
            <person name="Castelle C.J."/>
            <person name="Probst A.J."/>
            <person name="Thomas B.C."/>
            <person name="Singh A."/>
            <person name="Wilkins M.J."/>
            <person name="Karaoz U."/>
            <person name="Brodie E.L."/>
            <person name="Williams K.H."/>
            <person name="Hubbard S.S."/>
            <person name="Banfield J.F."/>
        </authorList>
    </citation>
    <scope>NUCLEOTIDE SEQUENCE [LARGE SCALE GENOMIC DNA]</scope>
</reference>
<protein>
    <recommendedName>
        <fullName evidence="2">DUF4931 domain-containing protein</fullName>
    </recommendedName>
</protein>
<evidence type="ECO:0000313" key="4">
    <source>
        <dbReference type="Proteomes" id="UP000178486"/>
    </source>
</evidence>
<sequence length="280" mass="32790">MARYVPDILTHRWVIISPQRLKRPVSNGGNSGKNMHPSVFCEGSEDKTPPEILRLGGGEPNKPGWKVRVFPNKYPITDFHEVIVHSPYCDKDVEKLPLKHVELVLRAYRERFTFYKETGQVLIFCNHGRHAGSSVEHPHSQLVVLPFQINLDTLAREPFNNIVSEKKFFYAYCPDFSQWPYELWIVPKREHTMFHNITDEELAELAMLLQRSLVRLEEIYKKQHIDEFEFGYNYYIYPKKDWYLRIIPRFVHRAGFELGTGLSVNIVDPADAAEEFKGKL</sequence>
<dbReference type="Proteomes" id="UP000178486">
    <property type="component" value="Unassembled WGS sequence"/>
</dbReference>
<dbReference type="PIRSF" id="PIRSF000808">
    <property type="entry name" value="GalT"/>
    <property type="match status" value="1"/>
</dbReference>
<evidence type="ECO:0000259" key="2">
    <source>
        <dbReference type="Pfam" id="PF16285"/>
    </source>
</evidence>
<evidence type="ECO:0000256" key="1">
    <source>
        <dbReference type="PIRSR" id="PIRSR000808-1"/>
    </source>
</evidence>
<dbReference type="EMBL" id="MGAU01000057">
    <property type="protein sequence ID" value="OGK53568.1"/>
    <property type="molecule type" value="Genomic_DNA"/>
</dbReference>
<dbReference type="SUPFAM" id="SSF54197">
    <property type="entry name" value="HIT-like"/>
    <property type="match status" value="2"/>
</dbReference>
<proteinExistence type="predicted"/>
<dbReference type="PANTHER" id="PTHR42763:SF2">
    <property type="entry name" value="ADP-GLUCOSE PHOSPHORYLASE"/>
    <property type="match status" value="1"/>
</dbReference>
<dbReference type="PANTHER" id="PTHR42763">
    <property type="entry name" value="ADP-GLUCOSE PHOSPHORYLASE"/>
    <property type="match status" value="1"/>
</dbReference>
<evidence type="ECO:0000313" key="3">
    <source>
        <dbReference type="EMBL" id="OGK53568.1"/>
    </source>
</evidence>
<dbReference type="AlphaFoldDB" id="A0A1F7JD94"/>
<name>A0A1F7JD94_9BACT</name>
<feature type="active site" description="Tele-UMP-histidine intermediate" evidence="1">
    <location>
        <position position="139"/>
    </location>
</feature>
<accession>A0A1F7JD94</accession>